<reference evidence="4" key="1">
    <citation type="submission" date="2017-02" db="UniProtKB">
        <authorList>
            <consortium name="WormBaseParasite"/>
        </authorList>
    </citation>
    <scope>IDENTIFICATION</scope>
</reference>
<dbReference type="AlphaFoldDB" id="A0A0M3JET9"/>
<feature type="compositionally biased region" description="Basic and acidic residues" evidence="1">
    <location>
        <begin position="35"/>
        <end position="44"/>
    </location>
</feature>
<dbReference type="Proteomes" id="UP000267096">
    <property type="component" value="Unassembled WGS sequence"/>
</dbReference>
<feature type="region of interest" description="Disordered" evidence="1">
    <location>
        <begin position="1"/>
        <end position="65"/>
    </location>
</feature>
<protein>
    <submittedName>
        <fullName evidence="2 4">Uncharacterized protein</fullName>
    </submittedName>
</protein>
<gene>
    <name evidence="2" type="ORF">ASIM_LOCUS5922</name>
</gene>
<feature type="compositionally biased region" description="Basic and acidic residues" evidence="1">
    <location>
        <begin position="53"/>
        <end position="65"/>
    </location>
</feature>
<evidence type="ECO:0000313" key="4">
    <source>
        <dbReference type="WBParaSite" id="ASIM_0000613701-mRNA-1"/>
    </source>
</evidence>
<evidence type="ECO:0000313" key="3">
    <source>
        <dbReference type="Proteomes" id="UP000267096"/>
    </source>
</evidence>
<evidence type="ECO:0000256" key="1">
    <source>
        <dbReference type="SAM" id="MobiDB-lite"/>
    </source>
</evidence>
<organism evidence="4">
    <name type="scientific">Anisakis simplex</name>
    <name type="common">Herring worm</name>
    <dbReference type="NCBI Taxonomy" id="6269"/>
    <lineage>
        <taxon>Eukaryota</taxon>
        <taxon>Metazoa</taxon>
        <taxon>Ecdysozoa</taxon>
        <taxon>Nematoda</taxon>
        <taxon>Chromadorea</taxon>
        <taxon>Rhabditida</taxon>
        <taxon>Spirurina</taxon>
        <taxon>Ascaridomorpha</taxon>
        <taxon>Ascaridoidea</taxon>
        <taxon>Anisakidae</taxon>
        <taxon>Anisakis</taxon>
        <taxon>Anisakis simplex complex</taxon>
    </lineage>
</organism>
<reference evidence="2 3" key="2">
    <citation type="submission" date="2018-11" db="EMBL/GenBank/DDBJ databases">
        <authorList>
            <consortium name="Pathogen Informatics"/>
        </authorList>
    </citation>
    <scope>NUCLEOTIDE SEQUENCE [LARGE SCALE GENOMIC DNA]</scope>
</reference>
<feature type="compositionally biased region" description="Polar residues" evidence="1">
    <location>
        <begin position="1"/>
        <end position="21"/>
    </location>
</feature>
<sequence length="220" mass="24197">MVNSMKTPCNTPTGIQSLSRTNEVESPPTSLTMNSKREGDDAAKEQGGNAPEDSERASKCAADDLEGQREVVEKNLVSVRKELLKKMLEQRAVSEANVVARTIASDSLVDYDSQKAASTKVLKNLHDKPTTTVQQIKCECTCREVCDDIKTMLKDATELLSKIQAHQNELGENLKKFMDEANAKSKVTSDKNTTTDETAKEGISTVAYERAPSQQEKQEV</sequence>
<feature type="region of interest" description="Disordered" evidence="1">
    <location>
        <begin position="184"/>
        <end position="220"/>
    </location>
</feature>
<accession>A0A0M3JET9</accession>
<evidence type="ECO:0000313" key="2">
    <source>
        <dbReference type="EMBL" id="VDK26274.1"/>
    </source>
</evidence>
<dbReference type="EMBL" id="UYRR01012241">
    <property type="protein sequence ID" value="VDK26274.1"/>
    <property type="molecule type" value="Genomic_DNA"/>
</dbReference>
<name>A0A0M3JET9_ANISI</name>
<feature type="compositionally biased region" description="Basic and acidic residues" evidence="1">
    <location>
        <begin position="184"/>
        <end position="200"/>
    </location>
</feature>
<dbReference type="WBParaSite" id="ASIM_0000613701-mRNA-1">
    <property type="protein sequence ID" value="ASIM_0000613701-mRNA-1"/>
    <property type="gene ID" value="ASIM_0000613701"/>
</dbReference>
<keyword evidence="3" id="KW-1185">Reference proteome</keyword>
<proteinExistence type="predicted"/>